<dbReference type="Proteomes" id="UP001163823">
    <property type="component" value="Chromosome 12"/>
</dbReference>
<evidence type="ECO:0000259" key="9">
    <source>
        <dbReference type="Pfam" id="PF01529"/>
    </source>
</evidence>
<reference evidence="10" key="1">
    <citation type="journal article" date="2023" name="Science">
        <title>Elucidation of the pathway for biosynthesis of saponin adjuvants from the soapbark tree.</title>
        <authorList>
            <person name="Reed J."/>
            <person name="Orme A."/>
            <person name="El-Demerdash A."/>
            <person name="Owen C."/>
            <person name="Martin L.B.B."/>
            <person name="Misra R.C."/>
            <person name="Kikuchi S."/>
            <person name="Rejzek M."/>
            <person name="Martin A.C."/>
            <person name="Harkess A."/>
            <person name="Leebens-Mack J."/>
            <person name="Louveau T."/>
            <person name="Stephenson M.J."/>
            <person name="Osbourn A."/>
        </authorList>
    </citation>
    <scope>NUCLEOTIDE SEQUENCE</scope>
    <source>
        <strain evidence="10">S10</strain>
    </source>
</reference>
<dbReference type="InterPro" id="IPR001594">
    <property type="entry name" value="Palmitoyltrfase_DHHC"/>
</dbReference>
<evidence type="ECO:0000313" key="11">
    <source>
        <dbReference type="Proteomes" id="UP001163823"/>
    </source>
</evidence>
<evidence type="ECO:0000256" key="4">
    <source>
        <dbReference type="ARBA" id="ARBA00022692"/>
    </source>
</evidence>
<keyword evidence="7 8" id="KW-0012">Acyltransferase</keyword>
<dbReference type="KEGG" id="qsa:O6P43_028244"/>
<dbReference type="PANTHER" id="PTHR22883:SF127">
    <property type="entry name" value="ZDHHC-TYPE PALMITOYLTRANSFERASE 3-RELATED"/>
    <property type="match status" value="1"/>
</dbReference>
<dbReference type="PROSITE" id="PS50216">
    <property type="entry name" value="DHHC"/>
    <property type="match status" value="1"/>
</dbReference>
<evidence type="ECO:0000256" key="6">
    <source>
        <dbReference type="ARBA" id="ARBA00023136"/>
    </source>
</evidence>
<dbReference type="GO" id="GO:0005794">
    <property type="term" value="C:Golgi apparatus"/>
    <property type="evidence" value="ECO:0007669"/>
    <property type="project" value="TreeGrafter"/>
</dbReference>
<proteinExistence type="inferred from homology"/>
<keyword evidence="3 8" id="KW-0808">Transferase</keyword>
<dbReference type="EMBL" id="JARAOO010000012">
    <property type="protein sequence ID" value="KAJ7947660.1"/>
    <property type="molecule type" value="Genomic_DNA"/>
</dbReference>
<feature type="transmembrane region" description="Helical" evidence="8">
    <location>
        <begin position="123"/>
        <end position="145"/>
    </location>
</feature>
<evidence type="ECO:0000256" key="1">
    <source>
        <dbReference type="ARBA" id="ARBA00004127"/>
    </source>
</evidence>
<dbReference type="GO" id="GO:0006612">
    <property type="term" value="P:protein targeting to membrane"/>
    <property type="evidence" value="ECO:0007669"/>
    <property type="project" value="TreeGrafter"/>
</dbReference>
<feature type="domain" description="Palmitoyltransferase DHHC" evidence="9">
    <location>
        <begin position="91"/>
        <end position="204"/>
    </location>
</feature>
<keyword evidence="6 8" id="KW-0472">Membrane</keyword>
<dbReference type="GO" id="GO:0019706">
    <property type="term" value="F:protein-cysteine S-palmitoyltransferase activity"/>
    <property type="evidence" value="ECO:0007669"/>
    <property type="project" value="UniProtKB-EC"/>
</dbReference>
<evidence type="ECO:0000256" key="2">
    <source>
        <dbReference type="ARBA" id="ARBA00008574"/>
    </source>
</evidence>
<comment type="subcellular location">
    <subcellularLocation>
        <location evidence="1">Endomembrane system</location>
        <topology evidence="1">Multi-pass membrane protein</topology>
    </subcellularLocation>
</comment>
<evidence type="ECO:0000256" key="7">
    <source>
        <dbReference type="ARBA" id="ARBA00023315"/>
    </source>
</evidence>
<accession>A0AAD7KXN1</accession>
<feature type="transmembrane region" description="Helical" evidence="8">
    <location>
        <begin position="165"/>
        <end position="189"/>
    </location>
</feature>
<gene>
    <name evidence="10" type="ORF">O6P43_028244</name>
</gene>
<dbReference type="Pfam" id="PF01529">
    <property type="entry name" value="DHHC"/>
    <property type="match status" value="1"/>
</dbReference>
<organism evidence="10 11">
    <name type="scientific">Quillaja saponaria</name>
    <name type="common">Soap bark tree</name>
    <dbReference type="NCBI Taxonomy" id="32244"/>
    <lineage>
        <taxon>Eukaryota</taxon>
        <taxon>Viridiplantae</taxon>
        <taxon>Streptophyta</taxon>
        <taxon>Embryophyta</taxon>
        <taxon>Tracheophyta</taxon>
        <taxon>Spermatophyta</taxon>
        <taxon>Magnoliopsida</taxon>
        <taxon>eudicotyledons</taxon>
        <taxon>Gunneridae</taxon>
        <taxon>Pentapetalae</taxon>
        <taxon>rosids</taxon>
        <taxon>fabids</taxon>
        <taxon>Fabales</taxon>
        <taxon>Quillajaceae</taxon>
        <taxon>Quillaja</taxon>
    </lineage>
</organism>
<evidence type="ECO:0000256" key="8">
    <source>
        <dbReference type="RuleBase" id="RU079119"/>
    </source>
</evidence>
<evidence type="ECO:0000256" key="3">
    <source>
        <dbReference type="ARBA" id="ARBA00022679"/>
    </source>
</evidence>
<comment type="similarity">
    <text evidence="2 8">Belongs to the DHHC palmitoyltransferase family.</text>
</comment>
<dbReference type="InterPro" id="IPR039859">
    <property type="entry name" value="PFA4/ZDH16/20/ERF2-like"/>
</dbReference>
<evidence type="ECO:0000256" key="5">
    <source>
        <dbReference type="ARBA" id="ARBA00022989"/>
    </source>
</evidence>
<keyword evidence="4 8" id="KW-0812">Transmembrane</keyword>
<sequence length="242" mass="27453">MHPASAFVLFNILFLWVVYIIVIRKEMSFLTNLVFNGEVLMLIVGMCSIISSDPGLVACNSSPSDKLIESDASASELRNELPNEDCAFGGRVRYCKRCKANVQGFDHHCPAFGNCVGQNNHRLFMVLLIGFIITEASYIVCSLQFATKSEILDTTRSQNGLTGNLASSTMLFSVLQMAWQVLFLMWHIYCVCFNIRTEEWINWKKYPEFHLSNESQTGNVRFRNPYHKGVLQNLKDFLALKG</sequence>
<keyword evidence="5 8" id="KW-1133">Transmembrane helix</keyword>
<dbReference type="GO" id="GO:0005783">
    <property type="term" value="C:endoplasmic reticulum"/>
    <property type="evidence" value="ECO:0007669"/>
    <property type="project" value="TreeGrafter"/>
</dbReference>
<keyword evidence="11" id="KW-1185">Reference proteome</keyword>
<dbReference type="PANTHER" id="PTHR22883">
    <property type="entry name" value="ZINC FINGER DHHC DOMAIN CONTAINING PROTEIN"/>
    <property type="match status" value="1"/>
</dbReference>
<feature type="transmembrane region" description="Helical" evidence="8">
    <location>
        <begin position="6"/>
        <end position="22"/>
    </location>
</feature>
<dbReference type="AlphaFoldDB" id="A0AAD7KXN1"/>
<comment type="domain">
    <text evidence="8">The DHHC domain is required for palmitoyltransferase activity.</text>
</comment>
<dbReference type="EC" id="2.3.1.225" evidence="8"/>
<comment type="caution">
    <text evidence="10">The sequence shown here is derived from an EMBL/GenBank/DDBJ whole genome shotgun (WGS) entry which is preliminary data.</text>
</comment>
<evidence type="ECO:0000313" key="10">
    <source>
        <dbReference type="EMBL" id="KAJ7947660.1"/>
    </source>
</evidence>
<name>A0AAD7KXN1_QUISA</name>
<protein>
    <recommendedName>
        <fullName evidence="8">S-acyltransferase</fullName>
        <ecNumber evidence="8">2.3.1.225</ecNumber>
    </recommendedName>
    <alternativeName>
        <fullName evidence="8">Palmitoyltransferase</fullName>
    </alternativeName>
</protein>
<comment type="catalytic activity">
    <reaction evidence="8">
        <text>L-cysteinyl-[protein] + hexadecanoyl-CoA = S-hexadecanoyl-L-cysteinyl-[protein] + CoA</text>
        <dbReference type="Rhea" id="RHEA:36683"/>
        <dbReference type="Rhea" id="RHEA-COMP:10131"/>
        <dbReference type="Rhea" id="RHEA-COMP:11032"/>
        <dbReference type="ChEBI" id="CHEBI:29950"/>
        <dbReference type="ChEBI" id="CHEBI:57287"/>
        <dbReference type="ChEBI" id="CHEBI:57379"/>
        <dbReference type="ChEBI" id="CHEBI:74151"/>
        <dbReference type="EC" id="2.3.1.225"/>
    </reaction>
</comment>